<sequence>MGTSNGDLVQAICERIPGNGGSICQDIKAEDEWCGYTYTLKASGDQPAGSESRFKAGDHFLMKYVYNDDTAQYDQYAYLNGDQVSQLSTDSGHAGGFGSAVECAATDCGTVPAHEWIDTVLTMDIADPNYGDTFGYNNADVTDFYTPDGGKTWKLNSAKIHEFTFT</sequence>
<protein>
    <submittedName>
        <fullName evidence="1">Uncharacterized protein</fullName>
    </submittedName>
</protein>
<gene>
    <name evidence="1" type="ORF">M409DRAFT_27412</name>
</gene>
<evidence type="ECO:0000313" key="1">
    <source>
        <dbReference type="EMBL" id="KAF2162032.1"/>
    </source>
</evidence>
<accession>A0A6A6C810</accession>
<proteinExistence type="predicted"/>
<dbReference type="RefSeq" id="XP_033662921.1">
    <property type="nucleotide sequence ID" value="XM_033808560.1"/>
</dbReference>
<dbReference type="Proteomes" id="UP000799537">
    <property type="component" value="Unassembled WGS sequence"/>
</dbReference>
<name>A0A6A6C810_ZASCE</name>
<evidence type="ECO:0000313" key="2">
    <source>
        <dbReference type="Proteomes" id="UP000799537"/>
    </source>
</evidence>
<dbReference type="AlphaFoldDB" id="A0A6A6C810"/>
<dbReference type="OrthoDB" id="5086500at2759"/>
<dbReference type="GeneID" id="54561832"/>
<keyword evidence="2" id="KW-1185">Reference proteome</keyword>
<organism evidence="1 2">
    <name type="scientific">Zasmidium cellare ATCC 36951</name>
    <dbReference type="NCBI Taxonomy" id="1080233"/>
    <lineage>
        <taxon>Eukaryota</taxon>
        <taxon>Fungi</taxon>
        <taxon>Dikarya</taxon>
        <taxon>Ascomycota</taxon>
        <taxon>Pezizomycotina</taxon>
        <taxon>Dothideomycetes</taxon>
        <taxon>Dothideomycetidae</taxon>
        <taxon>Mycosphaerellales</taxon>
        <taxon>Mycosphaerellaceae</taxon>
        <taxon>Zasmidium</taxon>
    </lineage>
</organism>
<reference evidence="1" key="1">
    <citation type="journal article" date="2020" name="Stud. Mycol.">
        <title>101 Dothideomycetes genomes: a test case for predicting lifestyles and emergence of pathogens.</title>
        <authorList>
            <person name="Haridas S."/>
            <person name="Albert R."/>
            <person name="Binder M."/>
            <person name="Bloem J."/>
            <person name="Labutti K."/>
            <person name="Salamov A."/>
            <person name="Andreopoulos B."/>
            <person name="Baker S."/>
            <person name="Barry K."/>
            <person name="Bills G."/>
            <person name="Bluhm B."/>
            <person name="Cannon C."/>
            <person name="Castanera R."/>
            <person name="Culley D."/>
            <person name="Daum C."/>
            <person name="Ezra D."/>
            <person name="Gonzalez J."/>
            <person name="Henrissat B."/>
            <person name="Kuo A."/>
            <person name="Liang C."/>
            <person name="Lipzen A."/>
            <person name="Lutzoni F."/>
            <person name="Magnuson J."/>
            <person name="Mondo S."/>
            <person name="Nolan M."/>
            <person name="Ohm R."/>
            <person name="Pangilinan J."/>
            <person name="Park H.-J."/>
            <person name="Ramirez L."/>
            <person name="Alfaro M."/>
            <person name="Sun H."/>
            <person name="Tritt A."/>
            <person name="Yoshinaga Y."/>
            <person name="Zwiers L.-H."/>
            <person name="Turgeon B."/>
            <person name="Goodwin S."/>
            <person name="Spatafora J."/>
            <person name="Crous P."/>
            <person name="Grigoriev I."/>
        </authorList>
    </citation>
    <scope>NUCLEOTIDE SEQUENCE</scope>
    <source>
        <strain evidence="1">ATCC 36951</strain>
    </source>
</reference>
<dbReference type="EMBL" id="ML993615">
    <property type="protein sequence ID" value="KAF2162032.1"/>
    <property type="molecule type" value="Genomic_DNA"/>
</dbReference>